<dbReference type="Pfam" id="PF02575">
    <property type="entry name" value="YbaB_DNA_bd"/>
    <property type="match status" value="1"/>
</dbReference>
<organism evidence="1 2">
    <name type="scientific">Amycolatopsis alba DSM 44262</name>
    <dbReference type="NCBI Taxonomy" id="1125972"/>
    <lineage>
        <taxon>Bacteria</taxon>
        <taxon>Bacillati</taxon>
        <taxon>Actinomycetota</taxon>
        <taxon>Actinomycetes</taxon>
        <taxon>Pseudonocardiales</taxon>
        <taxon>Pseudonocardiaceae</taxon>
        <taxon>Amycolatopsis</taxon>
    </lineage>
</organism>
<proteinExistence type="predicted"/>
<keyword evidence="2" id="KW-1185">Reference proteome</keyword>
<gene>
    <name evidence="1" type="ORF">CFP75_30330</name>
</gene>
<dbReference type="EMBL" id="NMQU01000101">
    <property type="protein sequence ID" value="OXM45629.1"/>
    <property type="molecule type" value="Genomic_DNA"/>
</dbReference>
<evidence type="ECO:0008006" key="3">
    <source>
        <dbReference type="Google" id="ProtNLM"/>
    </source>
</evidence>
<dbReference type="Gene3D" id="3.30.1310.10">
    <property type="entry name" value="Nucleoid-associated protein YbaB-like domain"/>
    <property type="match status" value="1"/>
</dbReference>
<dbReference type="InterPro" id="IPR036894">
    <property type="entry name" value="YbaB-like_sf"/>
</dbReference>
<reference evidence="1 2" key="1">
    <citation type="submission" date="2017-07" db="EMBL/GenBank/DDBJ databases">
        <title>Amycolatopsis alba DSM 44262 Genome sequencing and assembly.</title>
        <authorList>
            <person name="Kaur N."/>
            <person name="Mayilraj S."/>
        </authorList>
    </citation>
    <scope>NUCLEOTIDE SEQUENCE [LARGE SCALE GENOMIC DNA]</scope>
    <source>
        <strain evidence="1 2">DSM 44262</strain>
    </source>
</reference>
<dbReference type="InterPro" id="IPR004401">
    <property type="entry name" value="YbaB/EbfC"/>
</dbReference>
<dbReference type="GO" id="GO:0003677">
    <property type="term" value="F:DNA binding"/>
    <property type="evidence" value="ECO:0007669"/>
    <property type="project" value="InterPro"/>
</dbReference>
<name>A0A229RGK5_AMYAL</name>
<dbReference type="AlphaFoldDB" id="A0A229RGK5"/>
<sequence>MGGTVKTSGNRYDDYRRMAEELRAAQDRIARLRATAESDDGLISATVGGYGELVELVLDPRVYRAPDSVALARSVKDTIHRAAERAQEQCAALLAGHVPENPGAADLRFGPALRQLDRQIAGERR</sequence>
<dbReference type="RefSeq" id="WP_020630818.1">
    <property type="nucleotide sequence ID" value="NZ_KB913032.1"/>
</dbReference>
<accession>A0A229RGK5</accession>
<evidence type="ECO:0000313" key="2">
    <source>
        <dbReference type="Proteomes" id="UP000215563"/>
    </source>
</evidence>
<dbReference type="SUPFAM" id="SSF82607">
    <property type="entry name" value="YbaB-like"/>
    <property type="match status" value="1"/>
</dbReference>
<dbReference type="Proteomes" id="UP000215563">
    <property type="component" value="Unassembled WGS sequence"/>
</dbReference>
<protein>
    <recommendedName>
        <fullName evidence="3">YbaB/EbfC family DNA-binding protein</fullName>
    </recommendedName>
</protein>
<comment type="caution">
    <text evidence="1">The sequence shown here is derived from an EMBL/GenBank/DDBJ whole genome shotgun (WGS) entry which is preliminary data.</text>
</comment>
<evidence type="ECO:0000313" key="1">
    <source>
        <dbReference type="EMBL" id="OXM45629.1"/>
    </source>
</evidence>